<dbReference type="OrthoDB" id="6159398at2759"/>
<evidence type="ECO:0000256" key="2">
    <source>
        <dbReference type="ARBA" id="ARBA00023157"/>
    </source>
</evidence>
<keyword evidence="5" id="KW-0812">Transmembrane</keyword>
<feature type="chain" id="PRO_5034588483" evidence="6">
    <location>
        <begin position="31"/>
        <end position="376"/>
    </location>
</feature>
<dbReference type="PANTHER" id="PTHR44337:SF10">
    <property type="entry name" value="CARCINOEMBRYONIC ANTIGEN-RELATED CELL ADHESION MOLECULE 18"/>
    <property type="match status" value="1"/>
</dbReference>
<dbReference type="InterPro" id="IPR013783">
    <property type="entry name" value="Ig-like_fold"/>
</dbReference>
<dbReference type="AlphaFoldDB" id="A0A8B7SN14"/>
<feature type="transmembrane region" description="Helical" evidence="5">
    <location>
        <begin position="341"/>
        <end position="365"/>
    </location>
</feature>
<proteinExistence type="predicted"/>
<dbReference type="InterPro" id="IPR052598">
    <property type="entry name" value="IgSF_CEA-related"/>
</dbReference>
<keyword evidence="8" id="KW-1185">Reference proteome</keyword>
<evidence type="ECO:0000313" key="8">
    <source>
        <dbReference type="Proteomes" id="UP000694851"/>
    </source>
</evidence>
<keyword evidence="5" id="KW-1133">Transmembrane helix</keyword>
<reference evidence="9" key="1">
    <citation type="submission" date="2025-08" db="UniProtKB">
        <authorList>
            <consortium name="RefSeq"/>
        </authorList>
    </citation>
    <scope>IDENTIFICATION</scope>
    <source>
        <tissue evidence="9">Muscle</tissue>
    </source>
</reference>
<evidence type="ECO:0000256" key="5">
    <source>
        <dbReference type="SAM" id="Phobius"/>
    </source>
</evidence>
<evidence type="ECO:0000313" key="9">
    <source>
        <dbReference type="RefSeq" id="XP_019513788.1"/>
    </source>
</evidence>
<keyword evidence="4" id="KW-0393">Immunoglobulin domain</keyword>
<sequence>MDVSRPRCSLWRKLVLVANLLACGILQTSGQISIVSFIGIEGYRSYLYLESILEDVQEYSWHRGVTDSEGNMIVSYKPPSNSWQSGPMFSGRENVTSKGHLRIRESMLNDTGNYTVRVDVSNGTYRATSWLEIREKESNPGISTNTTSVVEYMDPVAAFCHTNATNITWYVDGIPVFSNDLMTISPDGKTLIIHKVSRYNKILQCALENILEFPQRSEQIFLTVAYGPDSVWLSSDPMTFNGILYAELGSKVEMKCSSSSFPRPKYHWIHNGSLLGVSEANITLPSLTWEQMGRYRCIVENPVAQLTIYREAQIRTRPGKCPLFPGSVPIVRRDFYISGPLVVFLIVMTVLGGVYLCGILVYMMISRFSTRRNRGI</sequence>
<evidence type="ECO:0000256" key="1">
    <source>
        <dbReference type="ARBA" id="ARBA00022729"/>
    </source>
</evidence>
<feature type="signal peptide" evidence="6">
    <location>
        <begin position="1"/>
        <end position="30"/>
    </location>
</feature>
<keyword evidence="3" id="KW-0325">Glycoprotein</keyword>
<dbReference type="Pfam" id="PF13927">
    <property type="entry name" value="Ig_3"/>
    <property type="match status" value="1"/>
</dbReference>
<dbReference type="SMART" id="SM00409">
    <property type="entry name" value="IG"/>
    <property type="match status" value="2"/>
</dbReference>
<dbReference type="CDD" id="cd00096">
    <property type="entry name" value="Ig"/>
    <property type="match status" value="1"/>
</dbReference>
<dbReference type="PROSITE" id="PS50835">
    <property type="entry name" value="IG_LIKE"/>
    <property type="match status" value="1"/>
</dbReference>
<keyword evidence="2" id="KW-1015">Disulfide bond</keyword>
<accession>A0A8B7SN14</accession>
<protein>
    <submittedName>
        <fullName evidence="9">Carcinoembryonic antigen-related cell adhesion molecule 18</fullName>
    </submittedName>
</protein>
<dbReference type="InterPro" id="IPR007110">
    <property type="entry name" value="Ig-like_dom"/>
</dbReference>
<dbReference type="SMART" id="SM00408">
    <property type="entry name" value="IGc2"/>
    <property type="match status" value="1"/>
</dbReference>
<dbReference type="PANTHER" id="PTHR44337">
    <property type="entry name" value="CARCINOEMBRYONIC ANTIGEN-RELATED CELL ADHESION MOLECULE 8"/>
    <property type="match status" value="1"/>
</dbReference>
<gene>
    <name evidence="9" type="primary">CEACAM18</name>
</gene>
<dbReference type="SUPFAM" id="SSF48726">
    <property type="entry name" value="Immunoglobulin"/>
    <property type="match status" value="3"/>
</dbReference>
<dbReference type="Gene3D" id="2.60.40.10">
    <property type="entry name" value="Immunoglobulins"/>
    <property type="match status" value="3"/>
</dbReference>
<keyword evidence="5" id="KW-0472">Membrane</keyword>
<keyword evidence="1 6" id="KW-0732">Signal</keyword>
<dbReference type="CTD" id="729767"/>
<dbReference type="RefSeq" id="XP_019513788.1">
    <property type="nucleotide sequence ID" value="XM_019658243.1"/>
</dbReference>
<evidence type="ECO:0000256" key="3">
    <source>
        <dbReference type="ARBA" id="ARBA00023180"/>
    </source>
</evidence>
<organism evidence="8 9">
    <name type="scientific">Hipposideros armiger</name>
    <name type="common">Great Himalayan leaf-nosed bat</name>
    <dbReference type="NCBI Taxonomy" id="186990"/>
    <lineage>
        <taxon>Eukaryota</taxon>
        <taxon>Metazoa</taxon>
        <taxon>Chordata</taxon>
        <taxon>Craniata</taxon>
        <taxon>Vertebrata</taxon>
        <taxon>Euteleostomi</taxon>
        <taxon>Mammalia</taxon>
        <taxon>Eutheria</taxon>
        <taxon>Laurasiatheria</taxon>
        <taxon>Chiroptera</taxon>
        <taxon>Yinpterochiroptera</taxon>
        <taxon>Rhinolophoidea</taxon>
        <taxon>Hipposideridae</taxon>
        <taxon>Hipposideros</taxon>
    </lineage>
</organism>
<dbReference type="Proteomes" id="UP000694851">
    <property type="component" value="Unplaced"/>
</dbReference>
<evidence type="ECO:0000256" key="6">
    <source>
        <dbReference type="SAM" id="SignalP"/>
    </source>
</evidence>
<dbReference type="InterPro" id="IPR003599">
    <property type="entry name" value="Ig_sub"/>
</dbReference>
<dbReference type="InterPro" id="IPR003598">
    <property type="entry name" value="Ig_sub2"/>
</dbReference>
<name>A0A8B7SN14_HIPAR</name>
<feature type="domain" description="Ig-like" evidence="7">
    <location>
        <begin position="228"/>
        <end position="315"/>
    </location>
</feature>
<evidence type="ECO:0000259" key="7">
    <source>
        <dbReference type="PROSITE" id="PS50835"/>
    </source>
</evidence>
<dbReference type="InterPro" id="IPR036179">
    <property type="entry name" value="Ig-like_dom_sf"/>
</dbReference>
<dbReference type="GeneID" id="109391048"/>
<dbReference type="KEGG" id="hai:109391048"/>
<evidence type="ECO:0000256" key="4">
    <source>
        <dbReference type="ARBA" id="ARBA00023319"/>
    </source>
</evidence>